<evidence type="ECO:0000313" key="2">
    <source>
        <dbReference type="EMBL" id="GMN32570.1"/>
    </source>
</evidence>
<dbReference type="EMBL" id="BTGU01001999">
    <property type="protein sequence ID" value="GMN32570.1"/>
    <property type="molecule type" value="Genomic_DNA"/>
</dbReference>
<proteinExistence type="predicted"/>
<feature type="region of interest" description="Disordered" evidence="1">
    <location>
        <begin position="1"/>
        <end position="22"/>
    </location>
</feature>
<evidence type="ECO:0000313" key="3">
    <source>
        <dbReference type="Proteomes" id="UP001187192"/>
    </source>
</evidence>
<sequence>MRAEESRSPTGDQKTRRRFLASSTATAISYSINGDSRFSQRRRQWYMIVMVAFHQRNGSSMPLRSRRRRRPERQGSRGESVGLGEGG</sequence>
<keyword evidence="3" id="KW-1185">Reference proteome</keyword>
<reference evidence="2" key="1">
    <citation type="submission" date="2023-07" db="EMBL/GenBank/DDBJ databases">
        <title>draft genome sequence of fig (Ficus carica).</title>
        <authorList>
            <person name="Takahashi T."/>
            <person name="Nishimura K."/>
        </authorList>
    </citation>
    <scope>NUCLEOTIDE SEQUENCE</scope>
</reference>
<gene>
    <name evidence="2" type="ORF">TIFTF001_041757</name>
</gene>
<name>A0AA87ZH04_FICCA</name>
<dbReference type="Proteomes" id="UP001187192">
    <property type="component" value="Unassembled WGS sequence"/>
</dbReference>
<evidence type="ECO:0000256" key="1">
    <source>
        <dbReference type="SAM" id="MobiDB-lite"/>
    </source>
</evidence>
<feature type="region of interest" description="Disordered" evidence="1">
    <location>
        <begin position="56"/>
        <end position="87"/>
    </location>
</feature>
<comment type="caution">
    <text evidence="2">The sequence shown here is derived from an EMBL/GenBank/DDBJ whole genome shotgun (WGS) entry which is preliminary data.</text>
</comment>
<organism evidence="2 3">
    <name type="scientific">Ficus carica</name>
    <name type="common">Common fig</name>
    <dbReference type="NCBI Taxonomy" id="3494"/>
    <lineage>
        <taxon>Eukaryota</taxon>
        <taxon>Viridiplantae</taxon>
        <taxon>Streptophyta</taxon>
        <taxon>Embryophyta</taxon>
        <taxon>Tracheophyta</taxon>
        <taxon>Spermatophyta</taxon>
        <taxon>Magnoliopsida</taxon>
        <taxon>eudicotyledons</taxon>
        <taxon>Gunneridae</taxon>
        <taxon>Pentapetalae</taxon>
        <taxon>rosids</taxon>
        <taxon>fabids</taxon>
        <taxon>Rosales</taxon>
        <taxon>Moraceae</taxon>
        <taxon>Ficeae</taxon>
        <taxon>Ficus</taxon>
    </lineage>
</organism>
<dbReference type="AlphaFoldDB" id="A0AA87ZH04"/>
<protein>
    <submittedName>
        <fullName evidence="2">Uncharacterized protein</fullName>
    </submittedName>
</protein>
<accession>A0AA87ZH04</accession>